<dbReference type="InterPro" id="IPR011250">
    <property type="entry name" value="OMP/PagP_B-barrel"/>
</dbReference>
<feature type="chain" id="PRO_5012026006" evidence="1">
    <location>
        <begin position="21"/>
        <end position="286"/>
    </location>
</feature>
<sequence length="286" mass="31913">MKKKILWFVIMISTPLCCIAQDWHVGATAGISNYSGDLSEKRVDFGYTRPMIGLFVKKDINRYLTLRAGGTFGMVAANDRTNASIALQSRNLSFSSPIWEGHLGAELNFFDIDEKGFTPYLFGGVALFSFYPTAKDSLGNKIRLRRLSTEGQGLPQYPERGNQYSLYQVSIPFGAGFKYLFTDRLTLGFEIGLRATFTDYLDDVSTTYVDQNTLLAERGQLAVDYAYRGDEPGTKGIPGTYPLDGTQRGSAKNKDWYTFTGLTIMYRLGGGSDGRRSTNFSKCFKM</sequence>
<gene>
    <name evidence="3" type="ORF">SAMN04488055_1669</name>
</gene>
<dbReference type="STRING" id="536979.SAMN04488055_1669"/>
<dbReference type="SUPFAM" id="SSF56925">
    <property type="entry name" value="OMPA-like"/>
    <property type="match status" value="1"/>
</dbReference>
<evidence type="ECO:0000259" key="2">
    <source>
        <dbReference type="Pfam" id="PF19573"/>
    </source>
</evidence>
<dbReference type="EMBL" id="FSRA01000001">
    <property type="protein sequence ID" value="SIN83366.1"/>
    <property type="molecule type" value="Genomic_DNA"/>
</dbReference>
<accession>A0A1N6EJZ5</accession>
<feature type="domain" description="DUF6089" evidence="2">
    <location>
        <begin position="3"/>
        <end position="130"/>
    </location>
</feature>
<name>A0A1N6EJZ5_9BACT</name>
<dbReference type="RefSeq" id="WP_074238794.1">
    <property type="nucleotide sequence ID" value="NZ_FSRA01000001.1"/>
</dbReference>
<organism evidence="3 4">
    <name type="scientific">Chitinophaga niabensis</name>
    <dbReference type="NCBI Taxonomy" id="536979"/>
    <lineage>
        <taxon>Bacteria</taxon>
        <taxon>Pseudomonadati</taxon>
        <taxon>Bacteroidota</taxon>
        <taxon>Chitinophagia</taxon>
        <taxon>Chitinophagales</taxon>
        <taxon>Chitinophagaceae</taxon>
        <taxon>Chitinophaga</taxon>
    </lineage>
</organism>
<evidence type="ECO:0000313" key="4">
    <source>
        <dbReference type="Proteomes" id="UP000185003"/>
    </source>
</evidence>
<keyword evidence="4" id="KW-1185">Reference proteome</keyword>
<reference evidence="3 4" key="1">
    <citation type="submission" date="2016-11" db="EMBL/GenBank/DDBJ databases">
        <authorList>
            <person name="Jaros S."/>
            <person name="Januszkiewicz K."/>
            <person name="Wedrychowicz H."/>
        </authorList>
    </citation>
    <scope>NUCLEOTIDE SEQUENCE [LARGE SCALE GENOMIC DNA]</scope>
    <source>
        <strain evidence="3 4">DSM 24787</strain>
    </source>
</reference>
<dbReference type="OrthoDB" id="654178at2"/>
<dbReference type="AlphaFoldDB" id="A0A1N6EJZ5"/>
<dbReference type="InterPro" id="IPR045743">
    <property type="entry name" value="DUF6089"/>
</dbReference>
<dbReference type="Gene3D" id="2.40.160.20">
    <property type="match status" value="1"/>
</dbReference>
<dbReference type="Proteomes" id="UP000185003">
    <property type="component" value="Unassembled WGS sequence"/>
</dbReference>
<evidence type="ECO:0000256" key="1">
    <source>
        <dbReference type="SAM" id="SignalP"/>
    </source>
</evidence>
<dbReference type="Pfam" id="PF19573">
    <property type="entry name" value="DUF6089"/>
    <property type="match status" value="1"/>
</dbReference>
<proteinExistence type="predicted"/>
<feature type="signal peptide" evidence="1">
    <location>
        <begin position="1"/>
        <end position="20"/>
    </location>
</feature>
<keyword evidence="1" id="KW-0732">Signal</keyword>
<evidence type="ECO:0000313" key="3">
    <source>
        <dbReference type="EMBL" id="SIN83366.1"/>
    </source>
</evidence>
<protein>
    <submittedName>
        <fullName evidence="3">Outer membrane protein beta-barrel domain-containing protein</fullName>
    </submittedName>
</protein>